<dbReference type="InterPro" id="IPR003439">
    <property type="entry name" value="ABC_transporter-like_ATP-bd"/>
</dbReference>
<evidence type="ECO:0000256" key="3">
    <source>
        <dbReference type="ARBA" id="ARBA00022748"/>
    </source>
</evidence>
<dbReference type="InterPro" id="IPR005895">
    <property type="entry name" value="ABC_transptr_haem_export_CcmA"/>
</dbReference>
<dbReference type="InterPro" id="IPR027417">
    <property type="entry name" value="P-loop_NTPase"/>
</dbReference>
<dbReference type="PANTHER" id="PTHR43499:SF1">
    <property type="entry name" value="ABC TRANSPORTER I FAMILY MEMBER 1"/>
    <property type="match status" value="1"/>
</dbReference>
<dbReference type="InterPro" id="IPR003593">
    <property type="entry name" value="AAA+_ATPase"/>
</dbReference>
<dbReference type="PROSITE" id="PS50893">
    <property type="entry name" value="ABC_TRANSPORTER_2"/>
    <property type="match status" value="1"/>
</dbReference>
<accession>A0A562P1W0</accession>
<reference evidence="8 9" key="1">
    <citation type="journal article" date="2015" name="Stand. Genomic Sci.">
        <title>Genomic Encyclopedia of Bacterial and Archaeal Type Strains, Phase III: the genomes of soil and plant-associated and newly described type strains.</title>
        <authorList>
            <person name="Whitman W.B."/>
            <person name="Woyke T."/>
            <person name="Klenk H.P."/>
            <person name="Zhou Y."/>
            <person name="Lilburn T.G."/>
            <person name="Beck B.J."/>
            <person name="De Vos P."/>
            <person name="Vandamme P."/>
            <person name="Eisen J.A."/>
            <person name="Garrity G."/>
            <person name="Hugenholtz P."/>
            <person name="Kyrpides N.C."/>
        </authorList>
    </citation>
    <scope>NUCLEOTIDE SEQUENCE [LARGE SCALE GENOMIC DNA]</scope>
    <source>
        <strain evidence="8 9">CGMCC 1.5364</strain>
    </source>
</reference>
<gene>
    <name evidence="8" type="ORF">IQ24_00462</name>
</gene>
<dbReference type="PANTHER" id="PTHR43499">
    <property type="entry name" value="ABC TRANSPORTER I FAMILY MEMBER 1"/>
    <property type="match status" value="1"/>
</dbReference>
<evidence type="ECO:0000256" key="2">
    <source>
        <dbReference type="ARBA" id="ARBA00022741"/>
    </source>
</evidence>
<protein>
    <submittedName>
        <fullName evidence="8">Heme exporter protein A</fullName>
    </submittedName>
</protein>
<dbReference type="EMBL" id="VLKU01000001">
    <property type="protein sequence ID" value="TWI38323.1"/>
    <property type="molecule type" value="Genomic_DNA"/>
</dbReference>
<dbReference type="AlphaFoldDB" id="A0A562P1W0"/>
<dbReference type="GO" id="GO:0022857">
    <property type="term" value="F:transmembrane transporter activity"/>
    <property type="evidence" value="ECO:0007669"/>
    <property type="project" value="InterPro"/>
</dbReference>
<dbReference type="InterPro" id="IPR017871">
    <property type="entry name" value="ABC_transporter-like_CS"/>
</dbReference>
<dbReference type="RefSeq" id="WP_145396088.1">
    <property type="nucleotide sequence ID" value="NZ_VLKU01000001.1"/>
</dbReference>
<proteinExistence type="predicted"/>
<keyword evidence="1" id="KW-0813">Transport</keyword>
<dbReference type="GO" id="GO:0016887">
    <property type="term" value="F:ATP hydrolysis activity"/>
    <property type="evidence" value="ECO:0007669"/>
    <property type="project" value="InterPro"/>
</dbReference>
<dbReference type="SUPFAM" id="SSF52540">
    <property type="entry name" value="P-loop containing nucleoside triphosphate hydrolases"/>
    <property type="match status" value="1"/>
</dbReference>
<dbReference type="PROSITE" id="PS00211">
    <property type="entry name" value="ABC_TRANSPORTER_1"/>
    <property type="match status" value="1"/>
</dbReference>
<keyword evidence="5" id="KW-1278">Translocase</keyword>
<keyword evidence="9" id="KW-1185">Reference proteome</keyword>
<dbReference type="SMART" id="SM00382">
    <property type="entry name" value="AAA"/>
    <property type="match status" value="1"/>
</dbReference>
<evidence type="ECO:0000259" key="7">
    <source>
        <dbReference type="PROSITE" id="PS50893"/>
    </source>
</evidence>
<evidence type="ECO:0000256" key="6">
    <source>
        <dbReference type="ARBA" id="ARBA00023136"/>
    </source>
</evidence>
<dbReference type="OrthoDB" id="9800654at2"/>
<dbReference type="Pfam" id="PF00005">
    <property type="entry name" value="ABC_tran"/>
    <property type="match status" value="1"/>
</dbReference>
<evidence type="ECO:0000313" key="9">
    <source>
        <dbReference type="Proteomes" id="UP000316225"/>
    </source>
</evidence>
<dbReference type="NCBIfam" id="TIGR01189">
    <property type="entry name" value="ccmA"/>
    <property type="match status" value="1"/>
</dbReference>
<keyword evidence="2" id="KW-0547">Nucleotide-binding</keyword>
<evidence type="ECO:0000256" key="4">
    <source>
        <dbReference type="ARBA" id="ARBA00022840"/>
    </source>
</evidence>
<keyword evidence="3" id="KW-0201">Cytochrome c-type biogenesis</keyword>
<evidence type="ECO:0000256" key="5">
    <source>
        <dbReference type="ARBA" id="ARBA00022967"/>
    </source>
</evidence>
<sequence length="211" mass="21766">MTLLSVSGLAVARGGLRTLENLNFTLEPGQALILRGPNGLGKTTLLRTLAGLQPAVDGQIAADPDSTAYAAHADGLKSALTVTENLRFWAEVFGGDGIDQALSLMNLTELAARPAHALSAGQKRRLGLARLMVTGRAVWLMDEPTVSLDAASVGLFVQMVRGHLAAGGGAVIATHIDLGLAEARVLDLTPFKAAATRSGTGRAAGFNEAFG</sequence>
<dbReference type="GO" id="GO:0017004">
    <property type="term" value="P:cytochrome complex assembly"/>
    <property type="evidence" value="ECO:0007669"/>
    <property type="project" value="UniProtKB-KW"/>
</dbReference>
<dbReference type="GO" id="GO:0005524">
    <property type="term" value="F:ATP binding"/>
    <property type="evidence" value="ECO:0007669"/>
    <property type="project" value="UniProtKB-KW"/>
</dbReference>
<organism evidence="8 9">
    <name type="scientific">Paracoccus sulfuroxidans</name>
    <dbReference type="NCBI Taxonomy" id="384678"/>
    <lineage>
        <taxon>Bacteria</taxon>
        <taxon>Pseudomonadati</taxon>
        <taxon>Pseudomonadota</taxon>
        <taxon>Alphaproteobacteria</taxon>
        <taxon>Rhodobacterales</taxon>
        <taxon>Paracoccaceae</taxon>
        <taxon>Paracoccus</taxon>
    </lineage>
</organism>
<keyword evidence="4" id="KW-0067">ATP-binding</keyword>
<dbReference type="Proteomes" id="UP000316225">
    <property type="component" value="Unassembled WGS sequence"/>
</dbReference>
<keyword evidence="6" id="KW-0472">Membrane</keyword>
<name>A0A562P1W0_9RHOB</name>
<feature type="domain" description="ABC transporter" evidence="7">
    <location>
        <begin position="4"/>
        <end position="207"/>
    </location>
</feature>
<evidence type="ECO:0000256" key="1">
    <source>
        <dbReference type="ARBA" id="ARBA00022448"/>
    </source>
</evidence>
<comment type="caution">
    <text evidence="8">The sequence shown here is derived from an EMBL/GenBank/DDBJ whole genome shotgun (WGS) entry which is preliminary data.</text>
</comment>
<evidence type="ECO:0000313" key="8">
    <source>
        <dbReference type="EMBL" id="TWI38323.1"/>
    </source>
</evidence>
<dbReference type="Gene3D" id="3.40.50.300">
    <property type="entry name" value="P-loop containing nucleotide triphosphate hydrolases"/>
    <property type="match status" value="1"/>
</dbReference>